<comment type="caution">
    <text evidence="12">The sequence shown here is derived from an EMBL/GenBank/DDBJ whole genome shotgun (WGS) entry which is preliminary data.</text>
</comment>
<dbReference type="PANTHER" id="PTHR46065">
    <property type="entry name" value="E3 UBIQUITIN-PROTEIN LIGASE MARCH 2/3 FAMILY MEMBER"/>
    <property type="match status" value="1"/>
</dbReference>
<dbReference type="PANTHER" id="PTHR46065:SF3">
    <property type="entry name" value="FI20425P1"/>
    <property type="match status" value="1"/>
</dbReference>
<evidence type="ECO:0000256" key="7">
    <source>
        <dbReference type="ARBA" id="ARBA00022833"/>
    </source>
</evidence>
<feature type="domain" description="RING-CH-type" evidence="11">
    <location>
        <begin position="21"/>
        <end position="96"/>
    </location>
</feature>
<sequence>MEPDELEPPLPPPPPPQPIIEEEEGERMCRYCFDGEEEGELIAPCACKGGQRWVHLECLRRWQRMVLVSQPTHPMFHGDDLRQQTCNVCKQPYTCEPPTRHDLMRSFTGVEIASLVDVGCIIAAGEEFSRELEEQLDGMPPYLRHASSYEHWCRSAYVITGVQDDDGLYELTLDTERSLERLREALGADGATVSLRGKRLRATARGSLEGAEDIGEALAALEAPATVVLIEVNADGSPTPRSCGDDHVAAVNVCRPLPEDWDNPRSRAAVATALDSISTKFGAEWREECDKVRLVHHVGGPCDARSIVRCFVLGTGGARGYSIVESLPDAMLLAARLAKKASENRDLSQGIGPGARVRLQNLATATELNGVLGVVLDTARGDRWKVALASEDGTSRIVTCRPETLIPETSSLYGHPPTPIEQNESSDDDESMDGGIEAAPPAEHGAPITSDATPATGTVLCFWGDARWSRTQLLGEIARGHWGMCRAYARDVHAAPDQRRSGLEDRLVFAPVTAMTEESIVRARTQMRPLREQARLAAQGEEGAAEDAASPRRASDASNEPPPPPSPMGSP</sequence>
<dbReference type="InterPro" id="IPR011016">
    <property type="entry name" value="Znf_RING-CH"/>
</dbReference>
<dbReference type="SUPFAM" id="SSF57850">
    <property type="entry name" value="RING/U-box"/>
    <property type="match status" value="1"/>
</dbReference>
<evidence type="ECO:0000256" key="9">
    <source>
        <dbReference type="ARBA" id="ARBA00023136"/>
    </source>
</evidence>
<feature type="compositionally biased region" description="Pro residues" evidence="10">
    <location>
        <begin position="8"/>
        <end position="18"/>
    </location>
</feature>
<keyword evidence="2" id="KW-0808">Transferase</keyword>
<dbReference type="GO" id="GO:0008270">
    <property type="term" value="F:zinc ion binding"/>
    <property type="evidence" value="ECO:0007669"/>
    <property type="project" value="UniProtKB-KW"/>
</dbReference>
<keyword evidence="6" id="KW-0833">Ubl conjugation pathway</keyword>
<evidence type="ECO:0000259" key="11">
    <source>
        <dbReference type="PROSITE" id="PS51292"/>
    </source>
</evidence>
<dbReference type="Proteomes" id="UP000789595">
    <property type="component" value="Unassembled WGS sequence"/>
</dbReference>
<name>A0A8J2X3G3_9STRA</name>
<evidence type="ECO:0000256" key="5">
    <source>
        <dbReference type="ARBA" id="ARBA00022771"/>
    </source>
</evidence>
<evidence type="ECO:0000313" key="13">
    <source>
        <dbReference type="Proteomes" id="UP000789595"/>
    </source>
</evidence>
<evidence type="ECO:0000256" key="6">
    <source>
        <dbReference type="ARBA" id="ARBA00022786"/>
    </source>
</evidence>
<feature type="region of interest" description="Disordered" evidence="10">
    <location>
        <begin position="531"/>
        <end position="571"/>
    </location>
</feature>
<keyword evidence="7" id="KW-0862">Zinc</keyword>
<keyword evidence="3" id="KW-0812">Transmembrane</keyword>
<protein>
    <recommendedName>
        <fullName evidence="11">RING-CH-type domain-containing protein</fullName>
    </recommendedName>
</protein>
<dbReference type="EMBL" id="CAKKNE010000006">
    <property type="protein sequence ID" value="CAH0379529.1"/>
    <property type="molecule type" value="Genomic_DNA"/>
</dbReference>
<dbReference type="Pfam" id="PF12906">
    <property type="entry name" value="RINGv"/>
    <property type="match status" value="1"/>
</dbReference>
<dbReference type="GO" id="GO:0016740">
    <property type="term" value="F:transferase activity"/>
    <property type="evidence" value="ECO:0007669"/>
    <property type="project" value="UniProtKB-KW"/>
</dbReference>
<dbReference type="SMART" id="SM00744">
    <property type="entry name" value="RINGv"/>
    <property type="match status" value="1"/>
</dbReference>
<keyword evidence="8" id="KW-1133">Transmembrane helix</keyword>
<dbReference type="PROSITE" id="PS51292">
    <property type="entry name" value="ZF_RING_CH"/>
    <property type="match status" value="1"/>
</dbReference>
<organism evidence="12 13">
    <name type="scientific">Pelagomonas calceolata</name>
    <dbReference type="NCBI Taxonomy" id="35677"/>
    <lineage>
        <taxon>Eukaryota</taxon>
        <taxon>Sar</taxon>
        <taxon>Stramenopiles</taxon>
        <taxon>Ochrophyta</taxon>
        <taxon>Pelagophyceae</taxon>
        <taxon>Pelagomonadales</taxon>
        <taxon>Pelagomonadaceae</taxon>
        <taxon>Pelagomonas</taxon>
    </lineage>
</organism>
<evidence type="ECO:0000256" key="10">
    <source>
        <dbReference type="SAM" id="MobiDB-lite"/>
    </source>
</evidence>
<accession>A0A8J2X3G3</accession>
<feature type="compositionally biased region" description="Pro residues" evidence="10">
    <location>
        <begin position="560"/>
        <end position="571"/>
    </location>
</feature>
<evidence type="ECO:0000256" key="3">
    <source>
        <dbReference type="ARBA" id="ARBA00022692"/>
    </source>
</evidence>
<evidence type="ECO:0000256" key="8">
    <source>
        <dbReference type="ARBA" id="ARBA00022989"/>
    </source>
</evidence>
<dbReference type="OrthoDB" id="264354at2759"/>
<feature type="region of interest" description="Disordered" evidence="10">
    <location>
        <begin position="407"/>
        <end position="451"/>
    </location>
</feature>
<evidence type="ECO:0000256" key="2">
    <source>
        <dbReference type="ARBA" id="ARBA00022679"/>
    </source>
</evidence>
<evidence type="ECO:0000313" key="12">
    <source>
        <dbReference type="EMBL" id="CAH0379529.1"/>
    </source>
</evidence>
<evidence type="ECO:0000256" key="1">
    <source>
        <dbReference type="ARBA" id="ARBA00004141"/>
    </source>
</evidence>
<dbReference type="InterPro" id="IPR013083">
    <property type="entry name" value="Znf_RING/FYVE/PHD"/>
</dbReference>
<dbReference type="Gene3D" id="3.30.40.10">
    <property type="entry name" value="Zinc/RING finger domain, C3HC4 (zinc finger)"/>
    <property type="match status" value="1"/>
</dbReference>
<evidence type="ECO:0000256" key="4">
    <source>
        <dbReference type="ARBA" id="ARBA00022723"/>
    </source>
</evidence>
<keyword evidence="4" id="KW-0479">Metal-binding</keyword>
<reference evidence="12" key="1">
    <citation type="submission" date="2021-11" db="EMBL/GenBank/DDBJ databases">
        <authorList>
            <consortium name="Genoscope - CEA"/>
            <person name="William W."/>
        </authorList>
    </citation>
    <scope>NUCLEOTIDE SEQUENCE</scope>
</reference>
<keyword evidence="5" id="KW-0863">Zinc-finger</keyword>
<gene>
    <name evidence="12" type="ORF">PECAL_6P11570</name>
</gene>
<dbReference type="CDD" id="cd16495">
    <property type="entry name" value="RING_CH-C4HC3_MARCH"/>
    <property type="match status" value="1"/>
</dbReference>
<proteinExistence type="predicted"/>
<feature type="region of interest" description="Disordered" evidence="10">
    <location>
        <begin position="1"/>
        <end position="20"/>
    </location>
</feature>
<feature type="compositionally biased region" description="Low complexity" evidence="10">
    <location>
        <begin position="535"/>
        <end position="548"/>
    </location>
</feature>
<dbReference type="SUPFAM" id="SSF143456">
    <property type="entry name" value="VC0467-like"/>
    <property type="match status" value="1"/>
</dbReference>
<dbReference type="GO" id="GO:0016020">
    <property type="term" value="C:membrane"/>
    <property type="evidence" value="ECO:0007669"/>
    <property type="project" value="UniProtKB-SubCell"/>
</dbReference>
<keyword evidence="13" id="KW-1185">Reference proteome</keyword>
<comment type="subcellular location">
    <subcellularLocation>
        <location evidence="1">Membrane</location>
        <topology evidence="1">Multi-pass membrane protein</topology>
    </subcellularLocation>
</comment>
<dbReference type="AlphaFoldDB" id="A0A8J2X3G3"/>
<keyword evidence="9" id="KW-0472">Membrane</keyword>